<evidence type="ECO:0000313" key="2">
    <source>
        <dbReference type="EMBL" id="MBF8149255.1"/>
    </source>
</evidence>
<evidence type="ECO:0000313" key="3">
    <source>
        <dbReference type="Proteomes" id="UP000611215"/>
    </source>
</evidence>
<dbReference type="EMBL" id="JADOET010000003">
    <property type="protein sequence ID" value="MBF8149255.1"/>
    <property type="molecule type" value="Genomic_DNA"/>
</dbReference>
<keyword evidence="3" id="KW-1185">Reference proteome</keyword>
<accession>A0ABS0EFM9</accession>
<reference evidence="2 3" key="1">
    <citation type="submission" date="2020-11" db="EMBL/GenBank/DDBJ databases">
        <title>Winogradskyella marina sp. nov., isolated from marine sediment.</title>
        <authorList>
            <person name="Bo J."/>
            <person name="Wang S."/>
            <person name="Song X."/>
            <person name="Du Z."/>
        </authorList>
    </citation>
    <scope>NUCLEOTIDE SEQUENCE [LARGE SCALE GENOMIC DNA]</scope>
    <source>
        <strain evidence="2 3">F6397</strain>
    </source>
</reference>
<dbReference type="RefSeq" id="WP_195870538.1">
    <property type="nucleotide sequence ID" value="NZ_JADOET010000003.1"/>
</dbReference>
<gene>
    <name evidence="2" type="ORF">ITJ86_05070</name>
</gene>
<dbReference type="Proteomes" id="UP000611215">
    <property type="component" value="Unassembled WGS sequence"/>
</dbReference>
<organism evidence="2 3">
    <name type="scientific">Winogradskyella marina</name>
    <dbReference type="NCBI Taxonomy" id="2785530"/>
    <lineage>
        <taxon>Bacteria</taxon>
        <taxon>Pseudomonadati</taxon>
        <taxon>Bacteroidota</taxon>
        <taxon>Flavobacteriia</taxon>
        <taxon>Flavobacteriales</taxon>
        <taxon>Flavobacteriaceae</taxon>
        <taxon>Winogradskyella</taxon>
    </lineage>
</organism>
<feature type="region of interest" description="Disordered" evidence="1">
    <location>
        <begin position="19"/>
        <end position="49"/>
    </location>
</feature>
<comment type="caution">
    <text evidence="2">The sequence shown here is derived from an EMBL/GenBank/DDBJ whole genome shotgun (WGS) entry which is preliminary data.</text>
</comment>
<protein>
    <submittedName>
        <fullName evidence="2">Uncharacterized protein</fullName>
    </submittedName>
</protein>
<dbReference type="PROSITE" id="PS51257">
    <property type="entry name" value="PROKAR_LIPOPROTEIN"/>
    <property type="match status" value="1"/>
</dbReference>
<evidence type="ECO:0000256" key="1">
    <source>
        <dbReference type="SAM" id="MobiDB-lite"/>
    </source>
</evidence>
<proteinExistence type="predicted"/>
<feature type="compositionally biased region" description="Polar residues" evidence="1">
    <location>
        <begin position="23"/>
        <end position="49"/>
    </location>
</feature>
<sequence length="143" mass="16840">MKTIYSLLLVILLVSCKNESPKESTTGTENPMNEELTNSRNYKSSGNFENETYTFKKKTDSIDENWNLDSPERQMSLYERFQMDDSQQEQYETALAEWSNTNPEEPYKKLSTATRIEAESNILKQILSEDQFKHYELWVNEND</sequence>
<name>A0ABS0EFM9_9FLAO</name>